<reference evidence="1 2" key="1">
    <citation type="journal article" name="Sci. Rep.">
        <title>Telomere-to-telomere assembled and centromere annotated genomes of the two main subspecies of the button mushroom Agaricus bisporus reveal especially polymorphic chromosome ends.</title>
        <authorList>
            <person name="Sonnenberg A.S.M."/>
            <person name="Sedaghat-Telgerd N."/>
            <person name="Lavrijssen B."/>
            <person name="Ohm R.A."/>
            <person name="Hendrickx P.M."/>
            <person name="Scholtmeijer K."/>
            <person name="Baars J.J.P."/>
            <person name="van Peer A."/>
        </authorList>
    </citation>
    <scope>NUCLEOTIDE SEQUENCE [LARGE SCALE GENOMIC DNA]</scope>
    <source>
        <strain evidence="1 2">H119_p4</strain>
    </source>
</reference>
<protein>
    <submittedName>
        <fullName evidence="1">Uncharacterized protein</fullName>
    </submittedName>
</protein>
<accession>A0A8H7EZ44</accession>
<evidence type="ECO:0000313" key="2">
    <source>
        <dbReference type="Proteomes" id="UP000629468"/>
    </source>
</evidence>
<dbReference type="AlphaFoldDB" id="A0A8H7EZ44"/>
<comment type="caution">
    <text evidence="1">The sequence shown here is derived from an EMBL/GenBank/DDBJ whole genome shotgun (WGS) entry which is preliminary data.</text>
</comment>
<proteinExistence type="predicted"/>
<dbReference type="EMBL" id="JABXXO010000010">
    <property type="protein sequence ID" value="KAF7768393.1"/>
    <property type="molecule type" value="Genomic_DNA"/>
</dbReference>
<sequence length="82" mass="9200">MKMAAFTNAATGKELFRNVASGLIATSIHAARKYIISTLGKRRTSLISCEWYLLKTRIFICPKQLPIYELIFDGAVMGARNF</sequence>
<dbReference type="Proteomes" id="UP000629468">
    <property type="component" value="Unassembled WGS sequence"/>
</dbReference>
<organism evidence="1 2">
    <name type="scientific">Agaricus bisporus var. burnettii</name>
    <dbReference type="NCBI Taxonomy" id="192524"/>
    <lineage>
        <taxon>Eukaryota</taxon>
        <taxon>Fungi</taxon>
        <taxon>Dikarya</taxon>
        <taxon>Basidiomycota</taxon>
        <taxon>Agaricomycotina</taxon>
        <taxon>Agaricomycetes</taxon>
        <taxon>Agaricomycetidae</taxon>
        <taxon>Agaricales</taxon>
        <taxon>Agaricineae</taxon>
        <taxon>Agaricaceae</taxon>
        <taxon>Agaricus</taxon>
    </lineage>
</organism>
<evidence type="ECO:0000313" key="1">
    <source>
        <dbReference type="EMBL" id="KAF7768393.1"/>
    </source>
</evidence>
<gene>
    <name evidence="1" type="ORF">Agabi119p4_7636</name>
</gene>
<name>A0A8H7EZ44_AGABI</name>